<dbReference type="AlphaFoldDB" id="A0A8J7YT55"/>
<dbReference type="Gene3D" id="1.10.10.10">
    <property type="entry name" value="Winged helix-like DNA-binding domain superfamily/Winged helix DNA-binding domain"/>
    <property type="match status" value="1"/>
</dbReference>
<evidence type="ECO:0000313" key="2">
    <source>
        <dbReference type="Proteomes" id="UP000716004"/>
    </source>
</evidence>
<dbReference type="InterPro" id="IPR036388">
    <property type="entry name" value="WH-like_DNA-bd_sf"/>
</dbReference>
<dbReference type="SUPFAM" id="SSF46785">
    <property type="entry name" value="Winged helix' DNA-binding domain"/>
    <property type="match status" value="1"/>
</dbReference>
<dbReference type="EMBL" id="JAGVSJ010000018">
    <property type="protein sequence ID" value="MBX8632243.1"/>
    <property type="molecule type" value="Genomic_DNA"/>
</dbReference>
<proteinExistence type="predicted"/>
<name>A0A8J7YT55_9ARCH</name>
<evidence type="ECO:0000313" key="1">
    <source>
        <dbReference type="EMBL" id="MBX8632243.1"/>
    </source>
</evidence>
<sequence length="104" mass="11684">MNPEKNLLTSKMEVEIDLLKRHVAVLKAIIGNQPIGILKLSEQLNYPQHKVRYSLRILEQEGLIVPSPNGAVTTSEIRPFLEHLKGVLMEMSETVNQLKQAVGD</sequence>
<accession>A0A8J7YT55</accession>
<dbReference type="InterPro" id="IPR036390">
    <property type="entry name" value="WH_DNA-bd_sf"/>
</dbReference>
<organism evidence="1 2">
    <name type="scientific">Candidatus Sysuiplasma superficiale</name>
    <dbReference type="NCBI Taxonomy" id="2823368"/>
    <lineage>
        <taxon>Archaea</taxon>
        <taxon>Methanobacteriati</taxon>
        <taxon>Thermoplasmatota</taxon>
        <taxon>Thermoplasmata</taxon>
        <taxon>Candidatus Sysuiplasmatales</taxon>
        <taxon>Candidatus Sysuiplasmataceae</taxon>
        <taxon>Candidatus Sysuiplasma</taxon>
    </lineage>
</organism>
<protein>
    <submittedName>
        <fullName evidence="1">Uncharacterized protein</fullName>
    </submittedName>
</protein>
<comment type="caution">
    <text evidence="1">The sequence shown here is derived from an EMBL/GenBank/DDBJ whole genome shotgun (WGS) entry which is preliminary data.</text>
</comment>
<gene>
    <name evidence="1" type="ORF">J9259_06990</name>
</gene>
<reference evidence="1" key="1">
    <citation type="submission" date="2021-04" db="EMBL/GenBank/DDBJ databases">
        <title>Genomic insights into ecological role and evolution of a novel Thermoplasmata order Candidatus Sysuiplasmatales.</title>
        <authorList>
            <person name="Yuan Y."/>
        </authorList>
    </citation>
    <scope>NUCLEOTIDE SEQUENCE</scope>
    <source>
        <strain evidence="1">YP2-bin.285</strain>
    </source>
</reference>
<dbReference type="Proteomes" id="UP000716004">
    <property type="component" value="Unassembled WGS sequence"/>
</dbReference>